<keyword evidence="2 9" id="KW-0255">Endonuclease</keyword>
<dbReference type="CDD" id="cd00221">
    <property type="entry name" value="Vsr"/>
    <property type="match status" value="1"/>
</dbReference>
<name>A0A921I1C3_9FIRM</name>
<evidence type="ECO:0000256" key="5">
    <source>
        <dbReference type="ARBA" id="ARBA00023204"/>
    </source>
</evidence>
<keyword evidence="4" id="KW-0378">Hydrolase</keyword>
<dbReference type="Pfam" id="PF03852">
    <property type="entry name" value="Vsr"/>
    <property type="match status" value="1"/>
</dbReference>
<feature type="domain" description="DUF559" evidence="8">
    <location>
        <begin position="105"/>
        <end position="145"/>
    </location>
</feature>
<feature type="region of interest" description="Disordered" evidence="7">
    <location>
        <begin position="1"/>
        <end position="24"/>
    </location>
</feature>
<evidence type="ECO:0000256" key="6">
    <source>
        <dbReference type="ARBA" id="ARBA00029466"/>
    </source>
</evidence>
<dbReference type="GO" id="GO:0004519">
    <property type="term" value="F:endonuclease activity"/>
    <property type="evidence" value="ECO:0007669"/>
    <property type="project" value="UniProtKB-KW"/>
</dbReference>
<dbReference type="NCBIfam" id="TIGR00632">
    <property type="entry name" value="vsr"/>
    <property type="match status" value="1"/>
</dbReference>
<dbReference type="EMBL" id="DYVY01000048">
    <property type="protein sequence ID" value="HJF93711.1"/>
    <property type="molecule type" value="Genomic_DNA"/>
</dbReference>
<evidence type="ECO:0000256" key="7">
    <source>
        <dbReference type="SAM" id="MobiDB-lite"/>
    </source>
</evidence>
<reference evidence="9" key="1">
    <citation type="journal article" date="2021" name="PeerJ">
        <title>Extensive microbial diversity within the chicken gut microbiome revealed by metagenomics and culture.</title>
        <authorList>
            <person name="Gilroy R."/>
            <person name="Ravi A."/>
            <person name="Getino M."/>
            <person name="Pursley I."/>
            <person name="Horton D.L."/>
            <person name="Alikhan N.F."/>
            <person name="Baker D."/>
            <person name="Gharbi K."/>
            <person name="Hall N."/>
            <person name="Watson M."/>
            <person name="Adriaenssens E.M."/>
            <person name="Foster-Nyarko E."/>
            <person name="Jarju S."/>
            <person name="Secka A."/>
            <person name="Antonio M."/>
            <person name="Oren A."/>
            <person name="Chaudhuri R.R."/>
            <person name="La Ragione R."/>
            <person name="Hildebrand F."/>
            <person name="Pallen M.J."/>
        </authorList>
    </citation>
    <scope>NUCLEOTIDE SEQUENCE</scope>
    <source>
        <strain evidence="9">ChiSjej5B23-16112</strain>
    </source>
</reference>
<comment type="similarity">
    <text evidence="6">Belongs to the Vsr family.</text>
</comment>
<dbReference type="InterPro" id="IPR011335">
    <property type="entry name" value="Restrct_endonuc-II-like"/>
</dbReference>
<proteinExistence type="inferred from homology"/>
<organism evidence="9 10">
    <name type="scientific">Lachnoclostridium phocaeense</name>
    <dbReference type="NCBI Taxonomy" id="1871021"/>
    <lineage>
        <taxon>Bacteria</taxon>
        <taxon>Bacillati</taxon>
        <taxon>Bacillota</taxon>
        <taxon>Clostridia</taxon>
        <taxon>Lachnospirales</taxon>
        <taxon>Lachnospiraceae</taxon>
    </lineage>
</organism>
<reference evidence="9" key="2">
    <citation type="submission" date="2021-09" db="EMBL/GenBank/DDBJ databases">
        <authorList>
            <person name="Gilroy R."/>
        </authorList>
    </citation>
    <scope>NUCLEOTIDE SEQUENCE</scope>
    <source>
        <strain evidence="9">ChiSjej5B23-16112</strain>
    </source>
</reference>
<accession>A0A921I1C3</accession>
<gene>
    <name evidence="9" type="ORF">K8V82_02860</name>
</gene>
<comment type="caution">
    <text evidence="9">The sequence shown here is derived from an EMBL/GenBank/DDBJ whole genome shotgun (WGS) entry which is preliminary data.</text>
</comment>
<keyword evidence="3" id="KW-0227">DNA damage</keyword>
<dbReference type="GO" id="GO:0016787">
    <property type="term" value="F:hydrolase activity"/>
    <property type="evidence" value="ECO:0007669"/>
    <property type="project" value="UniProtKB-KW"/>
</dbReference>
<sequence>MKDKRAPKEPRFSGEVTEKSHNNMSKIRGKNTKIEIALRKALWNKGYRYRKNYKALPGSPDIALTRYKIAIFCDSEFFHGKDWEILKPRLEKGKNPDYWVKKIKRNMQRDIEKDQVLQYLGWTVIHFWGKDILKDPDECIRVIEETIFEQKLNEMETEEEI</sequence>
<keyword evidence="5" id="KW-0234">DNA repair</keyword>
<feature type="compositionally biased region" description="Basic and acidic residues" evidence="7">
    <location>
        <begin position="1"/>
        <end position="21"/>
    </location>
</feature>
<dbReference type="SUPFAM" id="SSF52980">
    <property type="entry name" value="Restriction endonuclease-like"/>
    <property type="match status" value="1"/>
</dbReference>
<dbReference type="InterPro" id="IPR007569">
    <property type="entry name" value="DUF559"/>
</dbReference>
<evidence type="ECO:0000256" key="4">
    <source>
        <dbReference type="ARBA" id="ARBA00022801"/>
    </source>
</evidence>
<evidence type="ECO:0000256" key="1">
    <source>
        <dbReference type="ARBA" id="ARBA00022722"/>
    </source>
</evidence>
<dbReference type="InterPro" id="IPR004603">
    <property type="entry name" value="DNA_mismatch_endonuc_vsr"/>
</dbReference>
<dbReference type="GO" id="GO:0006298">
    <property type="term" value="P:mismatch repair"/>
    <property type="evidence" value="ECO:0007669"/>
    <property type="project" value="InterPro"/>
</dbReference>
<dbReference type="Gene3D" id="3.40.960.10">
    <property type="entry name" value="VSR Endonuclease"/>
    <property type="match status" value="1"/>
</dbReference>
<dbReference type="Proteomes" id="UP000769156">
    <property type="component" value="Unassembled WGS sequence"/>
</dbReference>
<dbReference type="Pfam" id="PF04480">
    <property type="entry name" value="DUF559"/>
    <property type="match status" value="1"/>
</dbReference>
<dbReference type="AlphaFoldDB" id="A0A921I1C3"/>
<evidence type="ECO:0000259" key="8">
    <source>
        <dbReference type="Pfam" id="PF04480"/>
    </source>
</evidence>
<evidence type="ECO:0000256" key="3">
    <source>
        <dbReference type="ARBA" id="ARBA00022763"/>
    </source>
</evidence>
<keyword evidence="1" id="KW-0540">Nuclease</keyword>
<protein>
    <submittedName>
        <fullName evidence="9">Very short patch repair endonuclease</fullName>
    </submittedName>
</protein>
<evidence type="ECO:0000313" key="9">
    <source>
        <dbReference type="EMBL" id="HJF93711.1"/>
    </source>
</evidence>
<evidence type="ECO:0000313" key="10">
    <source>
        <dbReference type="Proteomes" id="UP000769156"/>
    </source>
</evidence>
<evidence type="ECO:0000256" key="2">
    <source>
        <dbReference type="ARBA" id="ARBA00022759"/>
    </source>
</evidence>